<dbReference type="GO" id="GO:0006355">
    <property type="term" value="P:regulation of DNA-templated transcription"/>
    <property type="evidence" value="ECO:0007669"/>
    <property type="project" value="InterPro"/>
</dbReference>
<feature type="repeat" description="TPR" evidence="1">
    <location>
        <begin position="615"/>
        <end position="648"/>
    </location>
</feature>
<dbReference type="Gene3D" id="1.10.10.10">
    <property type="entry name" value="Winged helix-like DNA-binding domain superfamily/Winged helix DNA-binding domain"/>
    <property type="match status" value="1"/>
</dbReference>
<dbReference type="Gene3D" id="1.25.40.10">
    <property type="entry name" value="Tetratricopeptide repeat domain"/>
    <property type="match status" value="2"/>
</dbReference>
<dbReference type="SUPFAM" id="SSF46894">
    <property type="entry name" value="C-terminal effector domain of the bipartite response regulators"/>
    <property type="match status" value="1"/>
</dbReference>
<dbReference type="InterPro" id="IPR011990">
    <property type="entry name" value="TPR-like_helical_dom_sf"/>
</dbReference>
<accession>A0A239JYZ6</accession>
<keyword evidence="1" id="KW-0802">TPR repeat</keyword>
<evidence type="ECO:0000259" key="3">
    <source>
        <dbReference type="SMART" id="SM01043"/>
    </source>
</evidence>
<proteinExistence type="predicted"/>
<dbReference type="SMART" id="SM01043">
    <property type="entry name" value="BTAD"/>
    <property type="match status" value="1"/>
</dbReference>
<protein>
    <submittedName>
        <fullName evidence="4">Transcriptional regulatory protein, C terminal</fullName>
    </submittedName>
</protein>
<dbReference type="AlphaFoldDB" id="A0A239JYZ6"/>
<dbReference type="SUPFAM" id="SSF48452">
    <property type="entry name" value="TPR-like"/>
    <property type="match status" value="2"/>
</dbReference>
<dbReference type="GO" id="GO:0003677">
    <property type="term" value="F:DNA binding"/>
    <property type="evidence" value="ECO:0007669"/>
    <property type="project" value="InterPro"/>
</dbReference>
<dbReference type="Pfam" id="PF13181">
    <property type="entry name" value="TPR_8"/>
    <property type="match status" value="1"/>
</dbReference>
<dbReference type="RefSeq" id="WP_089299163.1">
    <property type="nucleotide sequence ID" value="NZ_BOMU01000134.1"/>
</dbReference>
<dbReference type="OrthoDB" id="134985at2"/>
<evidence type="ECO:0000313" key="5">
    <source>
        <dbReference type="Proteomes" id="UP000198415"/>
    </source>
</evidence>
<gene>
    <name evidence="4" type="ORF">SAMN06264365_14017</name>
</gene>
<dbReference type="PROSITE" id="PS50005">
    <property type="entry name" value="TPR"/>
    <property type="match status" value="1"/>
</dbReference>
<dbReference type="InterPro" id="IPR016032">
    <property type="entry name" value="Sig_transdc_resp-reg_C-effctor"/>
</dbReference>
<dbReference type="InterPro" id="IPR005158">
    <property type="entry name" value="BTAD"/>
</dbReference>
<keyword evidence="5" id="KW-1185">Reference proteome</keyword>
<sequence length="1077" mass="113797">MNPSAGKTWAPSRHTLRVVSAAAGYGKTTALRAWYPAAGARWHRGLPGGTGDPADALAGAVLEEARAGVRQIVFDDLPRLPVGTARALTEALARLTGTEGSVDVALASRWPLGAATTALPDMTQAVVGPAELSLPVDRVADLLADEYDVTDWTAGGYDAGACDLPERVHQATAGWPALVHLAAEMLRTGGVPHGDLLPMLAAPGGLIAGYLAEEVLPTLPEPAFRLLEQVGDLAPIDPDLCRALWHPGAAETARLLARCGLLTTAGSPPPVPGGPPPSPRIVPVVAEVVLRSRRTGARTAVPATVVARAAAWFDEHGPAVSAAMAHQRCGQHESCAEVIERHGEAMLAAGHAEAVGRLISELPAALRTPRLWLFLGDARRAGGDLEAAMRAYAAAAPGLPAGSAALAWRMGRLHYHRGDARATLAALAGAGPGPHPPADAAQVCAWTATGHLLAGDPETALRHAREAVSVARADIPAETAGLDPTGADFALTAALATAQVSVALCLGALGDDAGSDEHYRLAQPVAERIGDMVLLTRIMNNRTYHLLQAARFTDALAAARTCARYAAAARQPELRDIATCNEADALAMLGRFDEAVRQYERAIAGYQRAGSRRVAGAQLGLGEVYRRRGWREQARAAYERAVRISTETGDGHVRGPAEAGLALVLMADDPDTAAAHAAVAGSGDTPALLARGWLALRRGDRAAAGELATRACESARAQGDRLGLADALELRGAVHAGGPAEETGRARTALRECHAIWAEAGATVEAARITVAISRLPGAGPDDRIRGLLAAERMESAGAVAAEPLFADRPLGPAADSAAAEVSVQALGRFEVQVGGEPVPPSRWQSRKARDLLRVLVARRGRPVPREELYELLWPDDDPAKTGHRLSVLLSIVRGVLDPAKARAADHYLVADQASIALDVTRVRVDVEDFLSYVARAARLLDAGDRTEARELLVTIDRHHAADAFDDEPYASWSGPLREQTRSAYLSMLRMLAQVCDAASSIDAATGYLLRLLERDPYDEPAHRSLVRRLVHAGRHGEARRAFDRYSRAMREIDVRPPDRSLLAPPAPGRALNETYR</sequence>
<dbReference type="InterPro" id="IPR051677">
    <property type="entry name" value="AfsR-DnrI-RedD_regulator"/>
</dbReference>
<name>A0A239JYZ6_9ACTN</name>
<reference evidence="4 5" key="1">
    <citation type="submission" date="2017-06" db="EMBL/GenBank/DDBJ databases">
        <authorList>
            <person name="Kim H.J."/>
            <person name="Triplett B.A."/>
        </authorList>
    </citation>
    <scope>NUCLEOTIDE SEQUENCE [LARGE SCALE GENOMIC DNA]</scope>
    <source>
        <strain evidence="4 5">DSM 43151</strain>
    </source>
</reference>
<feature type="domain" description="Bacterial transcriptional activator" evidence="3">
    <location>
        <begin position="925"/>
        <end position="1063"/>
    </location>
</feature>
<organism evidence="4 5">
    <name type="scientific">Actinoplanes regularis</name>
    <dbReference type="NCBI Taxonomy" id="52697"/>
    <lineage>
        <taxon>Bacteria</taxon>
        <taxon>Bacillati</taxon>
        <taxon>Actinomycetota</taxon>
        <taxon>Actinomycetes</taxon>
        <taxon>Micromonosporales</taxon>
        <taxon>Micromonosporaceae</taxon>
        <taxon>Actinoplanes</taxon>
    </lineage>
</organism>
<dbReference type="EMBL" id="FZNR01000040">
    <property type="protein sequence ID" value="SNT11005.1"/>
    <property type="molecule type" value="Genomic_DNA"/>
</dbReference>
<feature type="region of interest" description="Disordered" evidence="2">
    <location>
        <begin position="1057"/>
        <end position="1077"/>
    </location>
</feature>
<dbReference type="PANTHER" id="PTHR35807">
    <property type="entry name" value="TRANSCRIPTIONAL REGULATOR REDD-RELATED"/>
    <property type="match status" value="1"/>
</dbReference>
<evidence type="ECO:0000313" key="4">
    <source>
        <dbReference type="EMBL" id="SNT11005.1"/>
    </source>
</evidence>
<dbReference type="Proteomes" id="UP000198415">
    <property type="component" value="Unassembled WGS sequence"/>
</dbReference>
<dbReference type="Pfam" id="PF03704">
    <property type="entry name" value="BTAD"/>
    <property type="match status" value="1"/>
</dbReference>
<dbReference type="InterPro" id="IPR036388">
    <property type="entry name" value="WH-like_DNA-bd_sf"/>
</dbReference>
<evidence type="ECO:0000256" key="2">
    <source>
        <dbReference type="SAM" id="MobiDB-lite"/>
    </source>
</evidence>
<dbReference type="InterPro" id="IPR019734">
    <property type="entry name" value="TPR_rpt"/>
</dbReference>
<evidence type="ECO:0000256" key="1">
    <source>
        <dbReference type="PROSITE-ProRule" id="PRU00339"/>
    </source>
</evidence>